<dbReference type="AlphaFoldDB" id="A0A8D4UW97"/>
<proteinExistence type="predicted"/>
<dbReference type="GeneID" id="92717400"/>
<organism evidence="1 2">
    <name type="scientific">Dialister hominis</name>
    <dbReference type="NCBI Taxonomy" id="2582419"/>
    <lineage>
        <taxon>Bacteria</taxon>
        <taxon>Bacillati</taxon>
        <taxon>Bacillota</taxon>
        <taxon>Negativicutes</taxon>
        <taxon>Veillonellales</taxon>
        <taxon>Veillonellaceae</taxon>
        <taxon>Dialister</taxon>
    </lineage>
</organism>
<reference evidence="2" key="1">
    <citation type="submission" date="2019-05" db="EMBL/GenBank/DDBJ databases">
        <title>Complete genome sequencing of Dialister sp. strain 5BBH33.</title>
        <authorList>
            <person name="Sakamoto M."/>
            <person name="Murakami T."/>
            <person name="Mori H."/>
        </authorList>
    </citation>
    <scope>NUCLEOTIDE SEQUENCE [LARGE SCALE GENOMIC DNA]</scope>
    <source>
        <strain evidence="2">5BBH33</strain>
    </source>
</reference>
<dbReference type="KEGG" id="dho:Dia5BBH33_20040"/>
<sequence length="52" mass="5863">MLGIAAGILVGAVSGVAFYCLLCRNAEYIDAFDEDLVRERFMEDMNNKTRME</sequence>
<dbReference type="RefSeq" id="WP_022383035.1">
    <property type="nucleotide sequence ID" value="NZ_AP019697.1"/>
</dbReference>
<name>A0A8D4UW97_9FIRM</name>
<dbReference type="Proteomes" id="UP000320585">
    <property type="component" value="Chromosome"/>
</dbReference>
<evidence type="ECO:0000313" key="2">
    <source>
        <dbReference type="Proteomes" id="UP000320585"/>
    </source>
</evidence>
<protein>
    <submittedName>
        <fullName evidence="1">Uncharacterized protein</fullName>
    </submittedName>
</protein>
<keyword evidence="2" id="KW-1185">Reference proteome</keyword>
<dbReference type="EMBL" id="AP019697">
    <property type="protein sequence ID" value="BBK26069.1"/>
    <property type="molecule type" value="Genomic_DNA"/>
</dbReference>
<gene>
    <name evidence="1" type="ORF">Dia5BBH33_20040</name>
</gene>
<evidence type="ECO:0000313" key="1">
    <source>
        <dbReference type="EMBL" id="BBK26069.1"/>
    </source>
</evidence>
<accession>A0A8D4UW97</accession>